<keyword evidence="3" id="KW-1185">Reference proteome</keyword>
<protein>
    <submittedName>
        <fullName evidence="4 5">Uncharacterized protein LOC116302717</fullName>
    </submittedName>
</protein>
<evidence type="ECO:0000313" key="3">
    <source>
        <dbReference type="Proteomes" id="UP000515163"/>
    </source>
</evidence>
<dbReference type="Pfam" id="PF00024">
    <property type="entry name" value="PAN_1"/>
    <property type="match status" value="1"/>
</dbReference>
<dbReference type="Proteomes" id="UP000515163">
    <property type="component" value="Unplaced"/>
</dbReference>
<dbReference type="SUPFAM" id="SSF57414">
    <property type="entry name" value="Hairpin loop containing domain-like"/>
    <property type="match status" value="1"/>
</dbReference>
<dbReference type="RefSeq" id="XP_031567938.1">
    <property type="nucleotide sequence ID" value="XM_031712078.1"/>
</dbReference>
<dbReference type="GeneID" id="116302717"/>
<dbReference type="PROSITE" id="PS50948">
    <property type="entry name" value="PAN"/>
    <property type="match status" value="1"/>
</dbReference>
<accession>A0A6P8IM75</accession>
<sequence>MEALLLALTITQYVAMVTANQNICPAVRYSGSFKADNHVSDHALLGHSYKNVTTSNIKECFNICVMDCACVSYQLFGKRCELLDGDRHTAPIDFKRKTGYKYYELKQRISLPQNAPSVCTGHCRNGCCSFVTCLNGGTCIEQCDDVKRKFQCLCIPGIFTGRMCEKPMTCAAHGKGLVSGLYPITLPSGNKMNVYCDFHSQPGFVWTLIESFAFANMLKYQAKSFTTDFPVNQTGTFNWTDYRLSRLVMLHIRSNSTLFRATCKYETDGLLTRDYIRGLLTNFDIIMHASGTICAHVQYINVRGINCSECTTHCYQGPYHAFVDSGLGSIEGCQWDGRQGSQRLWSNKLNRYMYDDNFGFYSIHNQEHRCSSSHSSTTQWWLGNPEYSPNN</sequence>
<dbReference type="KEGG" id="aten:116302717"/>
<keyword evidence="1" id="KW-0732">Signal</keyword>
<dbReference type="AlphaFoldDB" id="A0A6P8IM75"/>
<organism evidence="3 5">
    <name type="scientific">Actinia tenebrosa</name>
    <name type="common">Australian red waratah sea anemone</name>
    <dbReference type="NCBI Taxonomy" id="6105"/>
    <lineage>
        <taxon>Eukaryota</taxon>
        <taxon>Metazoa</taxon>
        <taxon>Cnidaria</taxon>
        <taxon>Anthozoa</taxon>
        <taxon>Hexacorallia</taxon>
        <taxon>Actiniaria</taxon>
        <taxon>Actiniidae</taxon>
        <taxon>Actinia</taxon>
    </lineage>
</organism>
<feature type="domain" description="Apple" evidence="2">
    <location>
        <begin position="24"/>
        <end position="107"/>
    </location>
</feature>
<evidence type="ECO:0000313" key="4">
    <source>
        <dbReference type="RefSeq" id="XP_031567938.1"/>
    </source>
</evidence>
<feature type="signal peptide" evidence="1">
    <location>
        <begin position="1"/>
        <end position="19"/>
    </location>
</feature>
<feature type="chain" id="PRO_5044653203" evidence="1">
    <location>
        <begin position="20"/>
        <end position="391"/>
    </location>
</feature>
<name>A0A6P8IM75_ACTTE</name>
<gene>
    <name evidence="4 5" type="primary">LOC116302717</name>
</gene>
<dbReference type="Gene3D" id="3.50.4.10">
    <property type="entry name" value="Hepatocyte Growth Factor"/>
    <property type="match status" value="1"/>
</dbReference>
<dbReference type="InterPro" id="IPR003609">
    <property type="entry name" value="Pan_app"/>
</dbReference>
<evidence type="ECO:0000259" key="2">
    <source>
        <dbReference type="PROSITE" id="PS50948"/>
    </source>
</evidence>
<proteinExistence type="predicted"/>
<dbReference type="RefSeq" id="XP_031567939.1">
    <property type="nucleotide sequence ID" value="XM_031712079.1"/>
</dbReference>
<evidence type="ECO:0000256" key="1">
    <source>
        <dbReference type="SAM" id="SignalP"/>
    </source>
</evidence>
<dbReference type="CDD" id="cd00054">
    <property type="entry name" value="EGF_CA"/>
    <property type="match status" value="1"/>
</dbReference>
<dbReference type="OrthoDB" id="5945554at2759"/>
<reference evidence="4 5" key="1">
    <citation type="submission" date="2025-04" db="UniProtKB">
        <authorList>
            <consortium name="RefSeq"/>
        </authorList>
    </citation>
    <scope>IDENTIFICATION</scope>
    <source>
        <tissue evidence="4 5">Tentacle</tissue>
    </source>
</reference>
<evidence type="ECO:0000313" key="5">
    <source>
        <dbReference type="RefSeq" id="XP_031567939.1"/>
    </source>
</evidence>